<dbReference type="InterPro" id="IPR037094">
    <property type="entry name" value="Glyco_hydro_38_cen_sf"/>
</dbReference>
<dbReference type="SUPFAM" id="SSF88713">
    <property type="entry name" value="Glycoside hydrolase/deacetylase"/>
    <property type="match status" value="1"/>
</dbReference>
<accession>A0A2P8DZW3</accession>
<dbReference type="InterPro" id="IPR041147">
    <property type="entry name" value="GH38_C"/>
</dbReference>
<dbReference type="InterPro" id="IPR011330">
    <property type="entry name" value="Glyco_hydro/deAcase_b/a-brl"/>
</dbReference>
<dbReference type="InterPro" id="IPR011013">
    <property type="entry name" value="Gal_mutarotase_sf_dom"/>
</dbReference>
<dbReference type="SMART" id="SM00872">
    <property type="entry name" value="Alpha-mann_mid"/>
    <property type="match status" value="1"/>
</dbReference>
<evidence type="ECO:0000313" key="6">
    <source>
        <dbReference type="EMBL" id="PSL02749.1"/>
    </source>
</evidence>
<name>A0A2P8DZW3_9ACTN</name>
<reference evidence="6 7" key="1">
    <citation type="submission" date="2018-03" db="EMBL/GenBank/DDBJ databases">
        <title>Genomic Encyclopedia of Archaeal and Bacterial Type Strains, Phase II (KMG-II): from individual species to whole genera.</title>
        <authorList>
            <person name="Goeker M."/>
        </authorList>
    </citation>
    <scope>NUCLEOTIDE SEQUENCE [LARGE SCALE GENOMIC DNA]</scope>
    <source>
        <strain evidence="6 7">DSM 45211</strain>
    </source>
</reference>
<organism evidence="6 7">
    <name type="scientific">Haloactinopolyspora alba</name>
    <dbReference type="NCBI Taxonomy" id="648780"/>
    <lineage>
        <taxon>Bacteria</taxon>
        <taxon>Bacillati</taxon>
        <taxon>Actinomycetota</taxon>
        <taxon>Actinomycetes</taxon>
        <taxon>Jiangellales</taxon>
        <taxon>Jiangellaceae</taxon>
        <taxon>Haloactinopolyspora</taxon>
    </lineage>
</organism>
<keyword evidence="4" id="KW-0326">Glycosidase</keyword>
<protein>
    <submittedName>
        <fullName evidence="6">Alpha-mannosidase</fullName>
    </submittedName>
</protein>
<dbReference type="Gene3D" id="3.20.110.10">
    <property type="entry name" value="Glycoside hydrolase 38, N terminal domain"/>
    <property type="match status" value="1"/>
</dbReference>
<dbReference type="Gene3D" id="1.20.1270.50">
    <property type="entry name" value="Glycoside hydrolase family 38, central domain"/>
    <property type="match status" value="1"/>
</dbReference>
<gene>
    <name evidence="6" type="ORF">CLV30_10956</name>
</gene>
<sequence length="913" mass="97905">MSGTPEIVLVPHTHWDREWYEPFQVFRQRLVEVVGDVLDRAEADPEFRFTLDGQLAAVDDYLEIRPEHRERVEALVRGGQLAVGPWHILLDEFLCSGETIVRNLEIGWRGASSLGGAMPVGYLPDMFGHTAQMPQILARAGIRHAGLWRGAPGRLDRHGFRWEAPDGSAVRVEYLFDGYGNALDLFALPSRLGEAVREYRQSTRDWYGDDPVLGMLGTDHSAPRADLMELVRGAGDARLAVATLPEYVTRFDPDDDALPVASGELRSHARGNILPGVVSIRVGLKQAMAAAERVVGDAETVAALHSDEDFTRFFEVAWRRIVESTAHDSVTGCGVDETADQVESRLHEAAQIGRAVRGSVLRTVAAGVPADAHAVVNTVPWHRNALVELDVAAPETDAAVTAETADGTTMPVQELGRSDTVLGDETLDAGELDRVLRRIHGRELFGQQIDGYTLRPGFLEFTVAQVPSTPEFDLATLRAELEAAAAESPDRWRVRTIAEPRRRVLVSAPVDASGQVAVRAVQGASADAPAAGRPAGGVRVDGETIRSDDVRVDVSVDGTLTVHGADGTVLRGVGRLVSGGDRGDSYNYGPPASDRLVETPSTVDVSVVESGPLRGVLRVVREYDWPVSLSADVDTRSSETVRVPVTTLVELRSGEPFIRVDVSFVNPVRDHRLRLHVPLPSPAAESAADGQFAVVRRGLESEGGWGEYPLPTYPASSFVSAGEANVLLDHVTEYELAADGAEIALTLLRAVGWMSVNLHPLRDEPAGSEFAVPGAQYVGREVRTRLAVLPGAGGWAPADVVRWAAEFRHEPLVMSGAAARGGPLPAAVLGLSVDGAGVDVSSVRPIGDEAEVRLVAMTDEPTTATLTGAFGSVRRTDLLGRDQEPLDVGGAGGGSGRAEITLSPWEIATLRLS</sequence>
<dbReference type="InterPro" id="IPR015341">
    <property type="entry name" value="Glyco_hydro_38_cen"/>
</dbReference>
<dbReference type="Gene3D" id="2.70.98.30">
    <property type="entry name" value="Golgi alpha-mannosidase II, domain 4"/>
    <property type="match status" value="1"/>
</dbReference>
<dbReference type="Pfam" id="PF01074">
    <property type="entry name" value="Glyco_hydro_38N"/>
    <property type="match status" value="1"/>
</dbReference>
<evidence type="ECO:0000256" key="4">
    <source>
        <dbReference type="ARBA" id="ARBA00023295"/>
    </source>
</evidence>
<evidence type="ECO:0000256" key="1">
    <source>
        <dbReference type="ARBA" id="ARBA00009792"/>
    </source>
</evidence>
<dbReference type="SUPFAM" id="SSF88688">
    <property type="entry name" value="Families 57/38 glycoside transferase middle domain"/>
    <property type="match status" value="1"/>
</dbReference>
<comment type="caution">
    <text evidence="6">The sequence shown here is derived from an EMBL/GenBank/DDBJ whole genome shotgun (WGS) entry which is preliminary data.</text>
</comment>
<dbReference type="GO" id="GO:0009313">
    <property type="term" value="P:oligosaccharide catabolic process"/>
    <property type="evidence" value="ECO:0007669"/>
    <property type="project" value="TreeGrafter"/>
</dbReference>
<dbReference type="GO" id="GO:0004559">
    <property type="term" value="F:alpha-mannosidase activity"/>
    <property type="evidence" value="ECO:0007669"/>
    <property type="project" value="InterPro"/>
</dbReference>
<dbReference type="Pfam" id="PF17677">
    <property type="entry name" value="Glyco_hydro38C2"/>
    <property type="match status" value="1"/>
</dbReference>
<dbReference type="AlphaFoldDB" id="A0A2P8DZW3"/>
<dbReference type="EMBL" id="PYGE01000009">
    <property type="protein sequence ID" value="PSL02749.1"/>
    <property type="molecule type" value="Genomic_DNA"/>
</dbReference>
<feature type="domain" description="Glycoside hydrolase family 38 central" evidence="5">
    <location>
        <begin position="277"/>
        <end position="346"/>
    </location>
</feature>
<dbReference type="InterPro" id="IPR028995">
    <property type="entry name" value="Glyco_hydro_57/38_cen_sf"/>
</dbReference>
<dbReference type="GO" id="GO:0006013">
    <property type="term" value="P:mannose metabolic process"/>
    <property type="evidence" value="ECO:0007669"/>
    <property type="project" value="InterPro"/>
</dbReference>
<keyword evidence="7" id="KW-1185">Reference proteome</keyword>
<evidence type="ECO:0000313" key="7">
    <source>
        <dbReference type="Proteomes" id="UP000243528"/>
    </source>
</evidence>
<keyword evidence="3" id="KW-0378">Hydrolase</keyword>
<evidence type="ECO:0000256" key="2">
    <source>
        <dbReference type="ARBA" id="ARBA00022723"/>
    </source>
</evidence>
<keyword evidence="2" id="KW-0479">Metal-binding</keyword>
<dbReference type="RefSeq" id="WP_106537755.1">
    <property type="nucleotide sequence ID" value="NZ_PYGE01000009.1"/>
</dbReference>
<dbReference type="GO" id="GO:0030246">
    <property type="term" value="F:carbohydrate binding"/>
    <property type="evidence" value="ECO:0007669"/>
    <property type="project" value="InterPro"/>
</dbReference>
<dbReference type="Proteomes" id="UP000243528">
    <property type="component" value="Unassembled WGS sequence"/>
</dbReference>
<evidence type="ECO:0000256" key="3">
    <source>
        <dbReference type="ARBA" id="ARBA00022801"/>
    </source>
</evidence>
<comment type="similarity">
    <text evidence="1">Belongs to the glycosyl hydrolase 38 family.</text>
</comment>
<dbReference type="GO" id="GO:0046872">
    <property type="term" value="F:metal ion binding"/>
    <property type="evidence" value="ECO:0007669"/>
    <property type="project" value="UniProtKB-KW"/>
</dbReference>
<evidence type="ECO:0000259" key="5">
    <source>
        <dbReference type="SMART" id="SM00872"/>
    </source>
</evidence>
<dbReference type="PANTHER" id="PTHR46017:SF2">
    <property type="entry name" value="MANNOSYLGLYCERATE HYDROLASE"/>
    <property type="match status" value="1"/>
</dbReference>
<proteinExistence type="inferred from homology"/>
<dbReference type="InterPro" id="IPR000602">
    <property type="entry name" value="Glyco_hydro_38_N"/>
</dbReference>
<dbReference type="SUPFAM" id="SSF74650">
    <property type="entry name" value="Galactose mutarotase-like"/>
    <property type="match status" value="1"/>
</dbReference>
<dbReference type="InterPro" id="IPR027291">
    <property type="entry name" value="Glyco_hydro_38_N_sf"/>
</dbReference>
<dbReference type="OrthoDB" id="1049785at2"/>
<dbReference type="PANTHER" id="PTHR46017">
    <property type="entry name" value="ALPHA-MANNOSIDASE 2C1"/>
    <property type="match status" value="1"/>
</dbReference>